<dbReference type="InterPro" id="IPR006442">
    <property type="entry name" value="Antitoxin_Phd/YefM"/>
</dbReference>
<sequence>MRRTPWRTTGNSGGPPPLPIGRIRGRHAWIESTHAKMVLNMVWIPDKEIVMFNSLDVLDDLVPVSELSNGRTAAVLNKADRAPVIIIKRNKPSYVLMGINDYQDLLDRLEDTEDARLAEKRIEDNNGRETIPNADLMAELGLTEEDIAGTPIPEMA</sequence>
<dbReference type="Proteomes" id="UP000284163">
    <property type="component" value="Unassembled WGS sequence"/>
</dbReference>
<dbReference type="SUPFAM" id="SSF143120">
    <property type="entry name" value="YefM-like"/>
    <property type="match status" value="1"/>
</dbReference>
<reference evidence="3 4" key="1">
    <citation type="submission" date="2018-08" db="EMBL/GenBank/DDBJ databases">
        <title>A genome reference for cultivated species of the human gut microbiota.</title>
        <authorList>
            <person name="Zou Y."/>
            <person name="Xue W."/>
            <person name="Luo G."/>
        </authorList>
    </citation>
    <scope>NUCLEOTIDE SEQUENCE [LARGE SCALE GENOMIC DNA]</scope>
    <source>
        <strain evidence="3 4">CF01-1</strain>
    </source>
</reference>
<protein>
    <recommendedName>
        <fullName evidence="2">Antitoxin</fullName>
    </recommendedName>
</protein>
<dbReference type="Pfam" id="PF02604">
    <property type="entry name" value="PhdYeFM_antitox"/>
    <property type="match status" value="1"/>
</dbReference>
<dbReference type="InterPro" id="IPR036165">
    <property type="entry name" value="YefM-like_sf"/>
</dbReference>
<evidence type="ECO:0000313" key="3">
    <source>
        <dbReference type="EMBL" id="RGY75170.1"/>
    </source>
</evidence>
<evidence type="ECO:0000256" key="1">
    <source>
        <dbReference type="ARBA" id="ARBA00009981"/>
    </source>
</evidence>
<accession>A0A413KAW8</accession>
<comment type="caution">
    <text evidence="3">The sequence shown here is derived from an EMBL/GenBank/DDBJ whole genome shotgun (WGS) entry which is preliminary data.</text>
</comment>
<evidence type="ECO:0000256" key="2">
    <source>
        <dbReference type="RuleBase" id="RU362080"/>
    </source>
</evidence>
<dbReference type="EMBL" id="QSDK01000020">
    <property type="protein sequence ID" value="RGY75170.1"/>
    <property type="molecule type" value="Genomic_DNA"/>
</dbReference>
<evidence type="ECO:0000313" key="4">
    <source>
        <dbReference type="Proteomes" id="UP000284163"/>
    </source>
</evidence>
<comment type="function">
    <text evidence="2">Antitoxin component of a type II toxin-antitoxin (TA) system.</text>
</comment>
<name>A0A413KAW8_BIFPS</name>
<organism evidence="3 4">
    <name type="scientific">Bifidobacterium pseudocatenulatum</name>
    <dbReference type="NCBI Taxonomy" id="28026"/>
    <lineage>
        <taxon>Bacteria</taxon>
        <taxon>Bacillati</taxon>
        <taxon>Actinomycetota</taxon>
        <taxon>Actinomycetes</taxon>
        <taxon>Bifidobacteriales</taxon>
        <taxon>Bifidobacteriaceae</taxon>
        <taxon>Bifidobacterium</taxon>
    </lineage>
</organism>
<gene>
    <name evidence="3" type="ORF">DXA22_09460</name>
</gene>
<dbReference type="AlphaFoldDB" id="A0A413KAW8"/>
<proteinExistence type="inferred from homology"/>
<comment type="similarity">
    <text evidence="1 2">Belongs to the phD/YefM antitoxin family.</text>
</comment>